<reference evidence="2 3" key="1">
    <citation type="submission" date="2017-10" db="EMBL/GenBank/DDBJ databases">
        <title>Whole genome of Pedobacter ginsengisoli T01R-27 isolated from tomato rhizosphere.</title>
        <authorList>
            <person name="Weon H.-Y."/>
            <person name="Lee S.A."/>
            <person name="Sang M.K."/>
            <person name="Song J."/>
        </authorList>
    </citation>
    <scope>NUCLEOTIDE SEQUENCE [LARGE SCALE GENOMIC DNA]</scope>
    <source>
        <strain evidence="2 3">T01R-27</strain>
    </source>
</reference>
<dbReference type="Pfam" id="PF01844">
    <property type="entry name" value="HNH"/>
    <property type="match status" value="1"/>
</dbReference>
<dbReference type="EMBL" id="CP024091">
    <property type="protein sequence ID" value="ATP56506.1"/>
    <property type="molecule type" value="Genomic_DNA"/>
</dbReference>
<dbReference type="InterPro" id="IPR003615">
    <property type="entry name" value="HNH_nuc"/>
</dbReference>
<proteinExistence type="predicted"/>
<dbReference type="OrthoDB" id="9779761at2"/>
<name>A0A2D1U4H9_9SPHI</name>
<dbReference type="CDD" id="cd00085">
    <property type="entry name" value="HNHc"/>
    <property type="match status" value="1"/>
</dbReference>
<protein>
    <recommendedName>
        <fullName evidence="1">HNH nuclease domain-containing protein</fullName>
    </recommendedName>
</protein>
<sequence>MPDQNFTSDDLIWTKNVKRDGGNSWAYTEPEINVGSVFYLNWPRGHRNMGKTDAEKVKINELILIFQTVNRHSGYPAGTYLTHIVTPVDKKSATDETGSHPFKRLVTVVARAEKPIPKPPEFDFREPNRGWACSLDTIKPFSRFNIKASFREKQRIFWELFDNKDPKLKQTNIRAIELADSEQSDGSLEGAEKYLIGLHKYYERDPKIIRDKKKLAEADGILFCEVCKFDFSERYGLHGSGFIECHHRTPIAGNGERKTRVEDLALVCSNCHRMLHRKNANNDFYTVEELQGIYLSNR</sequence>
<organism evidence="2 3">
    <name type="scientific">Pedobacter ginsengisoli</name>
    <dbReference type="NCBI Taxonomy" id="363852"/>
    <lineage>
        <taxon>Bacteria</taxon>
        <taxon>Pseudomonadati</taxon>
        <taxon>Bacteroidota</taxon>
        <taxon>Sphingobacteriia</taxon>
        <taxon>Sphingobacteriales</taxon>
        <taxon>Sphingobacteriaceae</taxon>
        <taxon>Pedobacter</taxon>
    </lineage>
</organism>
<accession>A0A2D1U4H9</accession>
<dbReference type="GO" id="GO:0003676">
    <property type="term" value="F:nucleic acid binding"/>
    <property type="evidence" value="ECO:0007669"/>
    <property type="project" value="InterPro"/>
</dbReference>
<dbReference type="Proteomes" id="UP000223749">
    <property type="component" value="Chromosome"/>
</dbReference>
<dbReference type="InterPro" id="IPR002711">
    <property type="entry name" value="HNH"/>
</dbReference>
<evidence type="ECO:0000259" key="1">
    <source>
        <dbReference type="SMART" id="SM00507"/>
    </source>
</evidence>
<keyword evidence="3" id="KW-1185">Reference proteome</keyword>
<dbReference type="AlphaFoldDB" id="A0A2D1U4H9"/>
<evidence type="ECO:0000313" key="2">
    <source>
        <dbReference type="EMBL" id="ATP56506.1"/>
    </source>
</evidence>
<dbReference type="GO" id="GO:0004519">
    <property type="term" value="F:endonuclease activity"/>
    <property type="evidence" value="ECO:0007669"/>
    <property type="project" value="InterPro"/>
</dbReference>
<evidence type="ECO:0000313" key="3">
    <source>
        <dbReference type="Proteomes" id="UP000223749"/>
    </source>
</evidence>
<dbReference type="KEGG" id="pgs:CPT03_08480"/>
<dbReference type="RefSeq" id="WP_099438448.1">
    <property type="nucleotide sequence ID" value="NZ_CP024091.1"/>
</dbReference>
<feature type="domain" description="HNH nuclease" evidence="1">
    <location>
        <begin position="210"/>
        <end position="273"/>
    </location>
</feature>
<dbReference type="GO" id="GO:0008270">
    <property type="term" value="F:zinc ion binding"/>
    <property type="evidence" value="ECO:0007669"/>
    <property type="project" value="InterPro"/>
</dbReference>
<dbReference type="SMART" id="SM00507">
    <property type="entry name" value="HNHc"/>
    <property type="match status" value="1"/>
</dbReference>
<gene>
    <name evidence="2" type="ORF">CPT03_08480</name>
</gene>